<name>A0A8S1WD68_PAROT</name>
<keyword evidence="3" id="KW-1185">Reference proteome</keyword>
<dbReference type="PROSITE" id="PS50294">
    <property type="entry name" value="WD_REPEATS_REGION"/>
    <property type="match status" value="2"/>
</dbReference>
<dbReference type="GO" id="GO:0097361">
    <property type="term" value="C:cytosolic [4Fe-4S] assembly targeting complex"/>
    <property type="evidence" value="ECO:0007669"/>
    <property type="project" value="TreeGrafter"/>
</dbReference>
<keyword evidence="1" id="KW-0853">WD repeat</keyword>
<dbReference type="OrthoDB" id="71437at2759"/>
<dbReference type="PANTHER" id="PTHR19920">
    <property type="entry name" value="WD40 PROTEIN CIAO1"/>
    <property type="match status" value="1"/>
</dbReference>
<dbReference type="OMA" id="WICEKHQ"/>
<evidence type="ECO:0000256" key="1">
    <source>
        <dbReference type="PROSITE-ProRule" id="PRU00221"/>
    </source>
</evidence>
<comment type="caution">
    <text evidence="2">The sequence shown here is derived from an EMBL/GenBank/DDBJ whole genome shotgun (WGS) entry which is preliminary data.</text>
</comment>
<proteinExistence type="predicted"/>
<dbReference type="AlphaFoldDB" id="A0A8S1WD68"/>
<dbReference type="SMART" id="SM00320">
    <property type="entry name" value="WD40"/>
    <property type="match status" value="4"/>
</dbReference>
<feature type="repeat" description="WD" evidence="1">
    <location>
        <begin position="483"/>
        <end position="524"/>
    </location>
</feature>
<dbReference type="Pfam" id="PF00400">
    <property type="entry name" value="WD40"/>
    <property type="match status" value="3"/>
</dbReference>
<evidence type="ECO:0000313" key="3">
    <source>
        <dbReference type="Proteomes" id="UP000683925"/>
    </source>
</evidence>
<dbReference type="PANTHER" id="PTHR19920:SF0">
    <property type="entry name" value="CYTOSOLIC IRON-SULFUR PROTEIN ASSEMBLY PROTEIN CIAO1-RELATED"/>
    <property type="match status" value="1"/>
</dbReference>
<evidence type="ECO:0008006" key="4">
    <source>
        <dbReference type="Google" id="ProtNLM"/>
    </source>
</evidence>
<protein>
    <recommendedName>
        <fullName evidence="4">WD domain, G-beta repeat protein</fullName>
    </recommendedName>
</protein>
<feature type="repeat" description="WD" evidence="1">
    <location>
        <begin position="528"/>
        <end position="559"/>
    </location>
</feature>
<reference evidence="2" key="1">
    <citation type="submission" date="2021-01" db="EMBL/GenBank/DDBJ databases">
        <authorList>
            <consortium name="Genoscope - CEA"/>
            <person name="William W."/>
        </authorList>
    </citation>
    <scope>NUCLEOTIDE SEQUENCE</scope>
</reference>
<dbReference type="Proteomes" id="UP000683925">
    <property type="component" value="Unassembled WGS sequence"/>
</dbReference>
<evidence type="ECO:0000313" key="2">
    <source>
        <dbReference type="EMBL" id="CAD8186931.1"/>
    </source>
</evidence>
<dbReference type="InterPro" id="IPR001680">
    <property type="entry name" value="WD40_rpt"/>
</dbReference>
<dbReference type="EMBL" id="CAJJDP010000088">
    <property type="protein sequence ID" value="CAD8186931.1"/>
    <property type="molecule type" value="Genomic_DNA"/>
</dbReference>
<sequence>MQKLHDFPQCLDHKEIALFLTKSESQQKALRLCHKCVVDQQKSLILIEDAIKQFEEIKSTLLQQGESINLQNISILNDLKEQLSNLCKNINVLIDKINQNIDSQIEFIEQTSQSFQKMIGDIQFDQIELINKDKSSFIKQQVNFRELQQSLITQIGNLFSSLCKTKLEQLIQGMEVFEQNEIINQFFDFGLLTNLQKEQTPNWICEKHQLQIAFVDLQTQKSIPSRVACLKCVPEYVIQYTDLDQMQELWQSYNEQVLALFNIYLSNTQKKQQQVIHQLKESKEVMIQLFEQIIQSIQEKGSQGNDELEQHHQLIQKAWQQLSKEDLIKIANLLSQQNRIALFNQIIEKEFQSKEQAIDKLISSQMLQFQNLINSSLSQLLSKTAIQDGKNQINKIDAETQIQKQFSINQSIVNLQVTQNKQKILQQTKKSFSYELIFQLRESIKCRSIIFNKDQSMMIVGQSSGNIKVFEFNSQILKETQQVKEHKDQINSLVFMLNSSQFISCSDDKLIIIWSMDNKKQWKVLQKLEVHTDKINCLITNNQEDCIISGSTDKTIRFWIKENQQWKFNQTLSDHTDKVRCLALNFSQNQLISCGTDKLLLIIQQNKNKQWNTIQKIQVEKYGFSLCFISDTKFTFQPESLNVMHIYEQDQSSKQFIKNIQEVSIKSGANCSELFPQKYIKEKQILLNKNGCYVNIIRHKENGEFQTIFQLENMCDCCGLFGSISNDGTYLVTYESHSSELKIRKYTEN</sequence>
<gene>
    <name evidence="2" type="ORF">POCTA_138.1.T0890023</name>
</gene>
<dbReference type="GO" id="GO:0016226">
    <property type="term" value="P:iron-sulfur cluster assembly"/>
    <property type="evidence" value="ECO:0007669"/>
    <property type="project" value="TreeGrafter"/>
</dbReference>
<dbReference type="PROSITE" id="PS50082">
    <property type="entry name" value="WD_REPEATS_2"/>
    <property type="match status" value="2"/>
</dbReference>
<organism evidence="2 3">
    <name type="scientific">Paramecium octaurelia</name>
    <dbReference type="NCBI Taxonomy" id="43137"/>
    <lineage>
        <taxon>Eukaryota</taxon>
        <taxon>Sar</taxon>
        <taxon>Alveolata</taxon>
        <taxon>Ciliophora</taxon>
        <taxon>Intramacronucleata</taxon>
        <taxon>Oligohymenophorea</taxon>
        <taxon>Peniculida</taxon>
        <taxon>Parameciidae</taxon>
        <taxon>Paramecium</taxon>
    </lineage>
</organism>
<accession>A0A8S1WD68</accession>